<proteinExistence type="predicted"/>
<dbReference type="InterPro" id="IPR036322">
    <property type="entry name" value="WD40_repeat_dom_sf"/>
</dbReference>
<evidence type="ECO:0000313" key="1">
    <source>
        <dbReference type="EMBL" id="RVX15871.1"/>
    </source>
</evidence>
<name>A0A438K3V8_VITVI</name>
<protein>
    <submittedName>
        <fullName evidence="1">WD repeat-containing protein DWA2</fullName>
    </submittedName>
</protein>
<sequence>MMHPHVASDPTLCKMLRAHCTNSLNLLLLLRQSDAATMPIPSVDAGACHGFFQNMNIHNGPLQEALLLCVGRTIFINEMLLMRGSFLYARVSLSIRTGKSSSSCLTKPRSLQISWACNPSVELSLWTPVTAEDESGICIWDLRMPKVPIKELPGHTHWTWTVKCNPEYGLILVLSLSNLYTNTNIGNLENTLSVFFWSAGTDSSVNLWLASMSSNDDLTSESPIESPTRRVDPLLNSYSDYEDSVYGLAWSSREPSIFASLSYDGRVSNLNNLC</sequence>
<evidence type="ECO:0000313" key="2">
    <source>
        <dbReference type="Proteomes" id="UP000288805"/>
    </source>
</evidence>
<dbReference type="PANTHER" id="PTHR14205:SF15">
    <property type="entry name" value="EARP AND GARP COMPLEX-INTERACTING PROTEIN 1"/>
    <property type="match status" value="1"/>
</dbReference>
<gene>
    <name evidence="1" type="primary">DWA2_0</name>
    <name evidence="1" type="ORF">CK203_005660</name>
</gene>
<reference evidence="1 2" key="1">
    <citation type="journal article" date="2018" name="PLoS Genet.">
        <title>Population sequencing reveals clonal diversity and ancestral inbreeding in the grapevine cultivar Chardonnay.</title>
        <authorList>
            <person name="Roach M.J."/>
            <person name="Johnson D.L."/>
            <person name="Bohlmann J."/>
            <person name="van Vuuren H.J."/>
            <person name="Jones S.J."/>
            <person name="Pretorius I.S."/>
            <person name="Schmidt S.A."/>
            <person name="Borneman A.R."/>
        </authorList>
    </citation>
    <scope>NUCLEOTIDE SEQUENCE [LARGE SCALE GENOMIC DNA]</scope>
    <source>
        <strain evidence="2">cv. Chardonnay</strain>
        <tissue evidence="1">Leaf</tissue>
    </source>
</reference>
<dbReference type="InterPro" id="IPR040323">
    <property type="entry name" value="EIPR1"/>
</dbReference>
<accession>A0A438K3V8</accession>
<comment type="caution">
    <text evidence="1">The sequence shown here is derived from an EMBL/GenBank/DDBJ whole genome shotgun (WGS) entry which is preliminary data.</text>
</comment>
<dbReference type="PANTHER" id="PTHR14205">
    <property type="entry name" value="WD-REPEAT PROTEIN"/>
    <property type="match status" value="1"/>
</dbReference>
<dbReference type="EMBL" id="QGNW01000017">
    <property type="protein sequence ID" value="RVX15871.1"/>
    <property type="molecule type" value="Genomic_DNA"/>
</dbReference>
<dbReference type="InterPro" id="IPR015943">
    <property type="entry name" value="WD40/YVTN_repeat-like_dom_sf"/>
</dbReference>
<dbReference type="Gene3D" id="2.130.10.10">
    <property type="entry name" value="YVTN repeat-like/Quinoprotein amine dehydrogenase"/>
    <property type="match status" value="1"/>
</dbReference>
<dbReference type="SUPFAM" id="SSF50978">
    <property type="entry name" value="WD40 repeat-like"/>
    <property type="match status" value="1"/>
</dbReference>
<dbReference type="AlphaFoldDB" id="A0A438K3V8"/>
<organism evidence="1 2">
    <name type="scientific">Vitis vinifera</name>
    <name type="common">Grape</name>
    <dbReference type="NCBI Taxonomy" id="29760"/>
    <lineage>
        <taxon>Eukaryota</taxon>
        <taxon>Viridiplantae</taxon>
        <taxon>Streptophyta</taxon>
        <taxon>Embryophyta</taxon>
        <taxon>Tracheophyta</taxon>
        <taxon>Spermatophyta</taxon>
        <taxon>Magnoliopsida</taxon>
        <taxon>eudicotyledons</taxon>
        <taxon>Gunneridae</taxon>
        <taxon>Pentapetalae</taxon>
        <taxon>rosids</taxon>
        <taxon>Vitales</taxon>
        <taxon>Vitaceae</taxon>
        <taxon>Viteae</taxon>
        <taxon>Vitis</taxon>
    </lineage>
</organism>
<dbReference type="Proteomes" id="UP000288805">
    <property type="component" value="Unassembled WGS sequence"/>
</dbReference>